<dbReference type="EC" id="2.4.2.-" evidence="4"/>
<dbReference type="SUPFAM" id="SSF117839">
    <property type="entry name" value="WWE domain"/>
    <property type="match status" value="1"/>
</dbReference>
<comment type="subcellular location">
    <subcellularLocation>
        <location evidence="1">Nucleus</location>
    </subcellularLocation>
</comment>
<dbReference type="InterPro" id="IPR012317">
    <property type="entry name" value="Poly(ADP-ribose)pol_cat_dom"/>
</dbReference>
<keyword evidence="4" id="KW-0328">Glycosyltransferase</keyword>
<dbReference type="CDD" id="cd01439">
    <property type="entry name" value="TCCD_inducible_PARP_like"/>
    <property type="match status" value="1"/>
</dbReference>
<evidence type="ECO:0000256" key="3">
    <source>
        <dbReference type="ARBA" id="ARBA00024347"/>
    </source>
</evidence>
<dbReference type="PROSITE" id="PS51059">
    <property type="entry name" value="PARP_CATALYTIC"/>
    <property type="match status" value="1"/>
</dbReference>
<dbReference type="SUPFAM" id="SSF56399">
    <property type="entry name" value="ADP-ribosylation"/>
    <property type="match status" value="1"/>
</dbReference>
<gene>
    <name evidence="7" type="ORF">PODLI_1B011529</name>
</gene>
<evidence type="ECO:0000256" key="2">
    <source>
        <dbReference type="ARBA" id="ARBA00023242"/>
    </source>
</evidence>
<evidence type="ECO:0000256" key="4">
    <source>
        <dbReference type="RuleBase" id="RU362114"/>
    </source>
</evidence>
<dbReference type="GO" id="GO:0009615">
    <property type="term" value="P:response to virus"/>
    <property type="evidence" value="ECO:0007669"/>
    <property type="project" value="TreeGrafter"/>
</dbReference>
<dbReference type="PANTHER" id="PTHR45740:SF8">
    <property type="entry name" value="ZINC FINGER CCCH-TYPE ANTIVIRAL PROTEIN 1"/>
    <property type="match status" value="1"/>
</dbReference>
<comment type="similarity">
    <text evidence="3">Belongs to the ARTD/PARP family.</text>
</comment>
<feature type="domain" description="PARP catalytic" evidence="6">
    <location>
        <begin position="113"/>
        <end position="315"/>
    </location>
</feature>
<proteinExistence type="inferred from homology"/>
<evidence type="ECO:0000259" key="5">
    <source>
        <dbReference type="PROSITE" id="PS50918"/>
    </source>
</evidence>
<keyword evidence="4" id="KW-0808">Transferase</keyword>
<dbReference type="Pfam" id="PF00644">
    <property type="entry name" value="PARP"/>
    <property type="match status" value="1"/>
</dbReference>
<dbReference type="GO" id="GO:1990404">
    <property type="term" value="F:NAD+-protein mono-ADP-ribosyltransferase activity"/>
    <property type="evidence" value="ECO:0007669"/>
    <property type="project" value="TreeGrafter"/>
</dbReference>
<dbReference type="InterPro" id="IPR004170">
    <property type="entry name" value="WWE_dom"/>
</dbReference>
<dbReference type="PROSITE" id="PS50918">
    <property type="entry name" value="WWE"/>
    <property type="match status" value="1"/>
</dbReference>
<evidence type="ECO:0000313" key="7">
    <source>
        <dbReference type="EMBL" id="CAI5786228.1"/>
    </source>
</evidence>
<evidence type="ECO:0000259" key="6">
    <source>
        <dbReference type="PROSITE" id="PS51059"/>
    </source>
</evidence>
<organism evidence="7 8">
    <name type="scientific">Podarcis lilfordi</name>
    <name type="common">Lilford's wall lizard</name>
    <dbReference type="NCBI Taxonomy" id="74358"/>
    <lineage>
        <taxon>Eukaryota</taxon>
        <taxon>Metazoa</taxon>
        <taxon>Chordata</taxon>
        <taxon>Craniata</taxon>
        <taxon>Vertebrata</taxon>
        <taxon>Euteleostomi</taxon>
        <taxon>Lepidosauria</taxon>
        <taxon>Squamata</taxon>
        <taxon>Bifurcata</taxon>
        <taxon>Unidentata</taxon>
        <taxon>Episquamata</taxon>
        <taxon>Laterata</taxon>
        <taxon>Lacertibaenia</taxon>
        <taxon>Lacertidae</taxon>
        <taxon>Podarcis</taxon>
    </lineage>
</organism>
<evidence type="ECO:0000256" key="1">
    <source>
        <dbReference type="ARBA" id="ARBA00004123"/>
    </source>
</evidence>
<dbReference type="GO" id="GO:0005634">
    <property type="term" value="C:nucleus"/>
    <property type="evidence" value="ECO:0007669"/>
    <property type="project" value="UniProtKB-SubCell"/>
</dbReference>
<feature type="domain" description="WWE" evidence="5">
    <location>
        <begin position="1"/>
        <end position="85"/>
    </location>
</feature>
<keyword evidence="2" id="KW-0539">Nucleus</keyword>
<dbReference type="Proteomes" id="UP001178461">
    <property type="component" value="Chromosome 10"/>
</dbReference>
<keyword evidence="4" id="KW-0520">NAD</keyword>
<dbReference type="Pfam" id="PF02825">
    <property type="entry name" value="WWE"/>
    <property type="match status" value="1"/>
</dbReference>
<dbReference type="GO" id="GO:0061014">
    <property type="term" value="P:positive regulation of mRNA catabolic process"/>
    <property type="evidence" value="ECO:0007669"/>
    <property type="project" value="TreeGrafter"/>
</dbReference>
<sequence length="315" mass="36949">MLLDSIVRIEFIWYWLDEADRWIEYGKKHLEHCAATISSEELEAAYQADHTGVVFFHAGTQLYEVNFQEMVQRNLYYRTRRRVCRWPKLVLFGGGRDNEMGSRFESSLPTPLFPSSWDRSALPNVGYKLVEISDSAEEYNEIKELFQKTMEGYVIHRLQRIQNPSLWQVFQWQKEQMKKMNGGDKVDERLLFHGTSKRHLHDICGQNFDWRICGTHGTLYGKGSYFARDASYSHAYCQSDTHIRSMFVAKVLVGDYVQGNPAYLRPPSRSNQSNNFYDSCVDNVLDPSIFVIFEKYQIYPAYIFEYQPVSHCVVM</sequence>
<accession>A0AA35KZD3</accession>
<dbReference type="Gene3D" id="3.30.720.50">
    <property type="match status" value="1"/>
</dbReference>
<reference evidence="7" key="1">
    <citation type="submission" date="2022-12" db="EMBL/GenBank/DDBJ databases">
        <authorList>
            <person name="Alioto T."/>
            <person name="Alioto T."/>
            <person name="Gomez Garrido J."/>
        </authorList>
    </citation>
    <scope>NUCLEOTIDE SEQUENCE</scope>
</reference>
<name>A0AA35KZD3_9SAUR</name>
<protein>
    <recommendedName>
        <fullName evidence="4">Poly [ADP-ribose] polymerase</fullName>
        <shortName evidence="4">PARP</shortName>
        <ecNumber evidence="4">2.4.2.-</ecNumber>
    </recommendedName>
</protein>
<dbReference type="EMBL" id="OX395135">
    <property type="protein sequence ID" value="CAI5786228.1"/>
    <property type="molecule type" value="Genomic_DNA"/>
</dbReference>
<dbReference type="InterPro" id="IPR051712">
    <property type="entry name" value="ARTD-AVP"/>
</dbReference>
<dbReference type="AlphaFoldDB" id="A0AA35KZD3"/>
<dbReference type="InterPro" id="IPR037197">
    <property type="entry name" value="WWE_dom_sf"/>
</dbReference>
<evidence type="ECO:0000313" key="8">
    <source>
        <dbReference type="Proteomes" id="UP001178461"/>
    </source>
</evidence>
<dbReference type="GO" id="GO:0032481">
    <property type="term" value="P:positive regulation of type I interferon production"/>
    <property type="evidence" value="ECO:0007669"/>
    <property type="project" value="TreeGrafter"/>
</dbReference>
<keyword evidence="8" id="KW-1185">Reference proteome</keyword>
<dbReference type="GO" id="GO:0003723">
    <property type="term" value="F:RNA binding"/>
    <property type="evidence" value="ECO:0007669"/>
    <property type="project" value="TreeGrafter"/>
</dbReference>
<dbReference type="Gene3D" id="3.90.228.10">
    <property type="match status" value="1"/>
</dbReference>
<dbReference type="GO" id="GO:0003950">
    <property type="term" value="F:NAD+ poly-ADP-ribosyltransferase activity"/>
    <property type="evidence" value="ECO:0007669"/>
    <property type="project" value="UniProtKB-UniRule"/>
</dbReference>
<dbReference type="PANTHER" id="PTHR45740">
    <property type="entry name" value="POLY [ADP-RIBOSE] POLYMERASE"/>
    <property type="match status" value="1"/>
</dbReference>